<reference evidence="1 2" key="1">
    <citation type="journal article" date="2018" name="Nat. Ecol. Evol.">
        <title>Pezizomycetes genomes reveal the molecular basis of ectomycorrhizal truffle lifestyle.</title>
        <authorList>
            <person name="Murat C."/>
            <person name="Payen T."/>
            <person name="Noel B."/>
            <person name="Kuo A."/>
            <person name="Morin E."/>
            <person name="Chen J."/>
            <person name="Kohler A."/>
            <person name="Krizsan K."/>
            <person name="Balestrini R."/>
            <person name="Da Silva C."/>
            <person name="Montanini B."/>
            <person name="Hainaut M."/>
            <person name="Levati E."/>
            <person name="Barry K.W."/>
            <person name="Belfiori B."/>
            <person name="Cichocki N."/>
            <person name="Clum A."/>
            <person name="Dockter R.B."/>
            <person name="Fauchery L."/>
            <person name="Guy J."/>
            <person name="Iotti M."/>
            <person name="Le Tacon F."/>
            <person name="Lindquist E.A."/>
            <person name="Lipzen A."/>
            <person name="Malagnac F."/>
            <person name="Mello A."/>
            <person name="Molinier V."/>
            <person name="Miyauchi S."/>
            <person name="Poulain J."/>
            <person name="Riccioni C."/>
            <person name="Rubini A."/>
            <person name="Sitrit Y."/>
            <person name="Splivallo R."/>
            <person name="Traeger S."/>
            <person name="Wang M."/>
            <person name="Zifcakova L."/>
            <person name="Wipf D."/>
            <person name="Zambonelli A."/>
            <person name="Paolocci F."/>
            <person name="Nowrousian M."/>
            <person name="Ottonello S."/>
            <person name="Baldrian P."/>
            <person name="Spatafora J.W."/>
            <person name="Henrissat B."/>
            <person name="Nagy L.G."/>
            <person name="Aury J.M."/>
            <person name="Wincker P."/>
            <person name="Grigoriev I.V."/>
            <person name="Bonfante P."/>
            <person name="Martin F.M."/>
        </authorList>
    </citation>
    <scope>NUCLEOTIDE SEQUENCE [LARGE SCALE GENOMIC DNA]</scope>
    <source>
        <strain evidence="1 2">ATCC MYA-4762</strain>
    </source>
</reference>
<evidence type="ECO:0000313" key="2">
    <source>
        <dbReference type="Proteomes" id="UP000267821"/>
    </source>
</evidence>
<gene>
    <name evidence="1" type="ORF">L211DRAFT_890941</name>
</gene>
<keyword evidence="2" id="KW-1185">Reference proteome</keyword>
<accession>A0A3N4LY34</accession>
<organism evidence="1 2">
    <name type="scientific">Terfezia boudieri ATCC MYA-4762</name>
    <dbReference type="NCBI Taxonomy" id="1051890"/>
    <lineage>
        <taxon>Eukaryota</taxon>
        <taxon>Fungi</taxon>
        <taxon>Dikarya</taxon>
        <taxon>Ascomycota</taxon>
        <taxon>Pezizomycotina</taxon>
        <taxon>Pezizomycetes</taxon>
        <taxon>Pezizales</taxon>
        <taxon>Pezizaceae</taxon>
        <taxon>Terfezia</taxon>
    </lineage>
</organism>
<name>A0A3N4LY34_9PEZI</name>
<protein>
    <submittedName>
        <fullName evidence="1">Uncharacterized protein</fullName>
    </submittedName>
</protein>
<dbReference type="InParanoid" id="A0A3N4LY34"/>
<proteinExistence type="predicted"/>
<dbReference type="AlphaFoldDB" id="A0A3N4LY34"/>
<evidence type="ECO:0000313" key="1">
    <source>
        <dbReference type="EMBL" id="RPB27803.1"/>
    </source>
</evidence>
<dbReference type="Proteomes" id="UP000267821">
    <property type="component" value="Unassembled WGS sequence"/>
</dbReference>
<dbReference type="OrthoDB" id="3231004at2759"/>
<dbReference type="STRING" id="1051890.A0A3N4LY34"/>
<dbReference type="EMBL" id="ML121530">
    <property type="protein sequence ID" value="RPB27803.1"/>
    <property type="molecule type" value="Genomic_DNA"/>
</dbReference>
<sequence>MPGTGLLLAPYNESMRLGQGFNSFLQVPCVGNAVTCDESMLVAERPPRGVSQVVSYSSRLVEKISDIVQIMNISAGSSIKNGSIEVSGNSLWIDEAKFLSSDMNVLVSVKVLIVLVPDMPPSSVAHYFRVDDEKFSDIYGDCYISGFVEGGELHGIVSIKVLDASNKKDVERAIKRRMNGMGPILNEGSDGSQLSSTLSETETTISVSWSGGKLINLEDKEWSLDTLLRTAAGFPTKIVCCPRRTWAILTKYESNRSFVRWADKNKISIPQYQDIQAYTSHLLDMYMAYKANIARLGAVLRNPQDYVVSSVHDAISTDVAGLEHQRETMKAQMGLIVKEIDILCINPEKIGRAEGKFQIPSPEVWISRLPVCHRSLLEIAYGILTWSRYSKLHKQTGVAKIASVESHKYWGNFQ</sequence>